<dbReference type="EMBL" id="KB206860">
    <property type="protein sequence ID" value="ELP87433.1"/>
    <property type="molecule type" value="Genomic_DNA"/>
</dbReference>
<dbReference type="PANTHER" id="PTHR10662">
    <property type="entry name" value="NUCLEAR RNA EXPORT FACTOR"/>
    <property type="match status" value="1"/>
</dbReference>
<dbReference type="VEuPathDB" id="AmoebaDB:EIN_097000"/>
<proteinExistence type="predicted"/>
<dbReference type="GeneID" id="14886283"/>
<protein>
    <submittedName>
        <fullName evidence="2">Uncharacterized protein</fullName>
    </submittedName>
</protein>
<sequence>MRMDFPYLRFLNGRPFEYQNKFPVMYTPHFLTIQPGSILSIQNYNEIKRYFTEFFAKQDTKQSIMGYYLDTCTLSVSNHGVTLDEEMQNAVRNLKNPLEDMNEYSKRIMIGHRIERFYKSLTTKHSFEKMTFDYMTVGDGDGRLMNILFSGQFELFGRDTSFYRTFLLRNYSYMTTEREVGSNVPIQVPHTQIKIIAEHLHVTNGLMPAAVPATIDMLNNINEISSQLKKEDPELIYMIGKPVGHNVEMTKSMLGTYHFVKINGKYNDAETLEMCKKVKYNLGEFMQQKFEESVQIDEHKKPTGVTPEQGQLLFWAYLEQQNGQLPHQQQLLNGQELLQQQKFCPQTAFFQQRQQSNTQSTQTTLNNTSLMEVE</sequence>
<dbReference type="GO" id="GO:0003723">
    <property type="term" value="F:RNA binding"/>
    <property type="evidence" value="ECO:0007669"/>
    <property type="project" value="TreeGrafter"/>
</dbReference>
<dbReference type="KEGG" id="eiv:EIN_097000"/>
<accession>A0A0A1U411</accession>
<reference evidence="2 3" key="1">
    <citation type="submission" date="2012-10" db="EMBL/GenBank/DDBJ databases">
        <authorList>
            <person name="Zafar N."/>
            <person name="Inman J."/>
            <person name="Hall N."/>
            <person name="Lorenzi H."/>
            <person name="Caler E."/>
        </authorList>
    </citation>
    <scope>NUCLEOTIDE SEQUENCE [LARGE SCALE GENOMIC DNA]</scope>
    <source>
        <strain evidence="2 3">IP1</strain>
    </source>
</reference>
<dbReference type="InterPro" id="IPR030217">
    <property type="entry name" value="NXF_fam"/>
</dbReference>
<evidence type="ECO:0000256" key="1">
    <source>
        <dbReference type="SAM" id="MobiDB-lite"/>
    </source>
</evidence>
<gene>
    <name evidence="2" type="ORF">EIN_097000</name>
</gene>
<organism evidence="2 3">
    <name type="scientific">Entamoeba invadens IP1</name>
    <dbReference type="NCBI Taxonomy" id="370355"/>
    <lineage>
        <taxon>Eukaryota</taxon>
        <taxon>Amoebozoa</taxon>
        <taxon>Evosea</taxon>
        <taxon>Archamoebae</taxon>
        <taxon>Mastigamoebida</taxon>
        <taxon>Entamoebidae</taxon>
        <taxon>Entamoeba</taxon>
    </lineage>
</organism>
<dbReference type="GO" id="GO:0016973">
    <property type="term" value="P:poly(A)+ mRNA export from nucleus"/>
    <property type="evidence" value="ECO:0007669"/>
    <property type="project" value="TreeGrafter"/>
</dbReference>
<evidence type="ECO:0000313" key="3">
    <source>
        <dbReference type="Proteomes" id="UP000014680"/>
    </source>
</evidence>
<keyword evidence="3" id="KW-1185">Reference proteome</keyword>
<dbReference type="Proteomes" id="UP000014680">
    <property type="component" value="Unassembled WGS sequence"/>
</dbReference>
<dbReference type="GO" id="GO:0005634">
    <property type="term" value="C:nucleus"/>
    <property type="evidence" value="ECO:0007669"/>
    <property type="project" value="TreeGrafter"/>
</dbReference>
<dbReference type="SUPFAM" id="SSF54427">
    <property type="entry name" value="NTF2-like"/>
    <property type="match status" value="1"/>
</dbReference>
<dbReference type="RefSeq" id="XP_004254204.1">
    <property type="nucleotide sequence ID" value="XM_004254156.1"/>
</dbReference>
<evidence type="ECO:0000313" key="2">
    <source>
        <dbReference type="EMBL" id="ELP87433.1"/>
    </source>
</evidence>
<dbReference type="AlphaFoldDB" id="A0A0A1U411"/>
<dbReference type="InterPro" id="IPR032710">
    <property type="entry name" value="NTF2-like_dom_sf"/>
</dbReference>
<name>A0A0A1U411_ENTIV</name>
<dbReference type="PANTHER" id="PTHR10662:SF22">
    <property type="entry name" value="NUCLEAR RNA EXPORT FACTOR 1"/>
    <property type="match status" value="1"/>
</dbReference>
<feature type="region of interest" description="Disordered" evidence="1">
    <location>
        <begin position="355"/>
        <end position="374"/>
    </location>
</feature>